<dbReference type="Pfam" id="PF00535">
    <property type="entry name" value="Glycos_transf_2"/>
    <property type="match status" value="1"/>
</dbReference>
<organism evidence="2 3">
    <name type="scientific">Paenibacillus prosopidis</name>
    <dbReference type="NCBI Taxonomy" id="630520"/>
    <lineage>
        <taxon>Bacteria</taxon>
        <taxon>Bacillati</taxon>
        <taxon>Bacillota</taxon>
        <taxon>Bacilli</taxon>
        <taxon>Bacillales</taxon>
        <taxon>Paenibacillaceae</taxon>
        <taxon>Paenibacillus</taxon>
    </lineage>
</organism>
<protein>
    <submittedName>
        <fullName evidence="2">GT2 family glycosyltransferase</fullName>
    </submittedName>
</protein>
<dbReference type="SUPFAM" id="SSF53448">
    <property type="entry name" value="Nucleotide-diphospho-sugar transferases"/>
    <property type="match status" value="1"/>
</dbReference>
<dbReference type="InterPro" id="IPR029044">
    <property type="entry name" value="Nucleotide-diphossugar_trans"/>
</dbReference>
<evidence type="ECO:0000313" key="2">
    <source>
        <dbReference type="EMBL" id="RCW46452.1"/>
    </source>
</evidence>
<dbReference type="SUPFAM" id="SSF53756">
    <property type="entry name" value="UDP-Glycosyltransferase/glycogen phosphorylase"/>
    <property type="match status" value="1"/>
</dbReference>
<keyword evidence="3" id="KW-1185">Reference proteome</keyword>
<reference evidence="2 3" key="1">
    <citation type="submission" date="2018-07" db="EMBL/GenBank/DDBJ databases">
        <title>Genomic Encyclopedia of Type Strains, Phase III (KMG-III): the genomes of soil and plant-associated and newly described type strains.</title>
        <authorList>
            <person name="Whitman W."/>
        </authorList>
    </citation>
    <scope>NUCLEOTIDE SEQUENCE [LARGE SCALE GENOMIC DNA]</scope>
    <source>
        <strain evidence="2 3">CECT 7506</strain>
    </source>
</reference>
<keyword evidence="2" id="KW-0808">Transferase</keyword>
<dbReference type="RefSeq" id="WP_114381099.1">
    <property type="nucleotide sequence ID" value="NZ_QPJD01000009.1"/>
</dbReference>
<dbReference type="CDD" id="cd04186">
    <property type="entry name" value="GT_2_like_c"/>
    <property type="match status" value="1"/>
</dbReference>
<dbReference type="AlphaFoldDB" id="A0A368VWZ1"/>
<dbReference type="Gene3D" id="3.40.50.2000">
    <property type="entry name" value="Glycogen Phosphorylase B"/>
    <property type="match status" value="1"/>
</dbReference>
<dbReference type="GO" id="GO:0016740">
    <property type="term" value="F:transferase activity"/>
    <property type="evidence" value="ECO:0007669"/>
    <property type="project" value="UniProtKB-KW"/>
</dbReference>
<dbReference type="EMBL" id="QPJD01000009">
    <property type="protein sequence ID" value="RCW46452.1"/>
    <property type="molecule type" value="Genomic_DNA"/>
</dbReference>
<name>A0A368VWZ1_9BACL</name>
<sequence>MERSDLIDSLNFFLKQKTNLFLNNPSSCLELPVFEQSIISIILVVYNKAEYTFQCLETIMAYADVPYEIILIDNASTDETSVLLNKIKHAVVIKNNENVWFIRGCNQGALAASGKWLLFLNNDTQITPSLLSNLLETAQSTDRCGAVGGKLVFPNGKLQEAGSVIWNDGSCSGYGRGDDPLKPEYSYTREVDYCSGACLLVNKELFMQAGMFDEQYMPAYYEETDLCMKLRSMGYKVMYDPSAIIIHYEFGSSESDSEPIKMQIRNREKFVGKWKEHLSAYYSHLTGNSLLTREHGSAKKLRLLFVEDRIPNPELGSGFPRSYKLLELLSEYCQVTLFPLQIPQKREQPYTRLLQRKGIEVLFNTKEEKLDFRQFFISRKHYYHAVWISRPHNMMEIIFAIRMIDRNIKVIYDAEALFSFREILKLELQGNTLTKEDKNELIQKELDMIGRADEIVTVSENEKALLNQYGIDRVNVLGHCMEKIPTFNSFEQRQDILFVGGFLESPSPNEDAMLYFVREIYPMIHQLTGARLWIVGTNRLPSIQQLSSDSITVTGQVDRLWDYFNQCRVAIVPTRYAGGIPIKLLECLAHGLPPVVTPLIAKQLSLDEQVVLVGNDPEQFAQQVVRCYTDKQLWENLRNNGLNWVEQKYGPEQFKDVIRGIVESFVPSGRDINA</sequence>
<comment type="caution">
    <text evidence="2">The sequence shown here is derived from an EMBL/GenBank/DDBJ whole genome shotgun (WGS) entry which is preliminary data.</text>
</comment>
<accession>A0A368VWZ1</accession>
<gene>
    <name evidence="2" type="ORF">DFP97_10995</name>
</gene>
<dbReference type="PANTHER" id="PTHR43179">
    <property type="entry name" value="RHAMNOSYLTRANSFERASE WBBL"/>
    <property type="match status" value="1"/>
</dbReference>
<evidence type="ECO:0000259" key="1">
    <source>
        <dbReference type="Pfam" id="PF00535"/>
    </source>
</evidence>
<dbReference type="CDD" id="cd03801">
    <property type="entry name" value="GT4_PimA-like"/>
    <property type="match status" value="1"/>
</dbReference>
<proteinExistence type="predicted"/>
<dbReference type="OrthoDB" id="8936324at2"/>
<dbReference type="PANTHER" id="PTHR43179:SF7">
    <property type="entry name" value="RHAMNOSYLTRANSFERASE WBBL"/>
    <property type="match status" value="1"/>
</dbReference>
<dbReference type="Gene3D" id="3.90.550.10">
    <property type="entry name" value="Spore Coat Polysaccharide Biosynthesis Protein SpsA, Chain A"/>
    <property type="match status" value="1"/>
</dbReference>
<feature type="domain" description="Glycosyltransferase 2-like" evidence="1">
    <location>
        <begin position="40"/>
        <end position="153"/>
    </location>
</feature>
<dbReference type="Pfam" id="PF13692">
    <property type="entry name" value="Glyco_trans_1_4"/>
    <property type="match status" value="1"/>
</dbReference>
<dbReference type="InterPro" id="IPR001173">
    <property type="entry name" value="Glyco_trans_2-like"/>
</dbReference>
<evidence type="ECO:0000313" key="3">
    <source>
        <dbReference type="Proteomes" id="UP000252415"/>
    </source>
</evidence>
<dbReference type="Proteomes" id="UP000252415">
    <property type="component" value="Unassembled WGS sequence"/>
</dbReference>